<dbReference type="Proteomes" id="UP001150924">
    <property type="component" value="Unassembled WGS sequence"/>
</dbReference>
<dbReference type="PANTHER" id="PTHR36456:SF1">
    <property type="entry name" value="UPF0232 PROTEIN SCO3875"/>
    <property type="match status" value="1"/>
</dbReference>
<feature type="region of interest" description="Disordered" evidence="1">
    <location>
        <begin position="113"/>
        <end position="140"/>
    </location>
</feature>
<evidence type="ECO:0000313" key="2">
    <source>
        <dbReference type="EMBL" id="MCY1005562.1"/>
    </source>
</evidence>
<dbReference type="PANTHER" id="PTHR36456">
    <property type="entry name" value="UPF0232 PROTEIN SCO3875"/>
    <property type="match status" value="1"/>
</dbReference>
<protein>
    <submittedName>
        <fullName evidence="2">DciA family protein</fullName>
    </submittedName>
</protein>
<dbReference type="Pfam" id="PF05258">
    <property type="entry name" value="DciA"/>
    <property type="match status" value="1"/>
</dbReference>
<dbReference type="AlphaFoldDB" id="A0A9X3IUV3"/>
<proteinExistence type="predicted"/>
<reference evidence="2" key="1">
    <citation type="submission" date="2022-11" db="EMBL/GenBank/DDBJ databases">
        <title>Minimal conservation of predation-associated metabolite biosynthetic gene clusters underscores biosynthetic potential of Myxococcota including descriptions for ten novel species: Archangium lansinium sp. nov., Myxococcus landrumus sp. nov., Nannocystis bai.</title>
        <authorList>
            <person name="Ahearne A."/>
            <person name="Stevens C."/>
            <person name="Phillips K."/>
        </authorList>
    </citation>
    <scope>NUCLEOTIDE SEQUENCE</scope>
    <source>
        <strain evidence="2">Na p29</strain>
    </source>
</reference>
<keyword evidence="3" id="KW-1185">Reference proteome</keyword>
<dbReference type="EMBL" id="JAPNKE010000002">
    <property type="protein sequence ID" value="MCY1005562.1"/>
    <property type="molecule type" value="Genomic_DNA"/>
</dbReference>
<name>A0A9X3IUV3_9BACT</name>
<sequence>MARRPRRSFARGPQPLADAVWKLVKTIVPDHMVRLVHVRAAWERLNMPWLRGRAYPLAVMKDEVIVVVEDSQYHHELMYSRDDLLHKLQQLAPEARLAGLRFRLGAVPPPAPRTPARTAVALGPPTMTAEPSEATSRALSDVVDPELRQAIAGARVRLGRP</sequence>
<evidence type="ECO:0000313" key="3">
    <source>
        <dbReference type="Proteomes" id="UP001150924"/>
    </source>
</evidence>
<evidence type="ECO:0000256" key="1">
    <source>
        <dbReference type="SAM" id="MobiDB-lite"/>
    </source>
</evidence>
<dbReference type="InterPro" id="IPR007922">
    <property type="entry name" value="DciA-like"/>
</dbReference>
<organism evidence="2 3">
    <name type="scientific">Nannocystis pusilla</name>
    <dbReference type="NCBI Taxonomy" id="889268"/>
    <lineage>
        <taxon>Bacteria</taxon>
        <taxon>Pseudomonadati</taxon>
        <taxon>Myxococcota</taxon>
        <taxon>Polyangia</taxon>
        <taxon>Nannocystales</taxon>
        <taxon>Nannocystaceae</taxon>
        <taxon>Nannocystis</taxon>
    </lineage>
</organism>
<accession>A0A9X3IUV3</accession>
<comment type="caution">
    <text evidence="2">The sequence shown here is derived from an EMBL/GenBank/DDBJ whole genome shotgun (WGS) entry which is preliminary data.</text>
</comment>
<dbReference type="RefSeq" id="WP_267767264.1">
    <property type="nucleotide sequence ID" value="NZ_JAPNKE010000002.1"/>
</dbReference>
<gene>
    <name evidence="2" type="ORF">OV079_08265</name>
</gene>